<organism evidence="1 2">
    <name type="scientific">Pisum sativum</name>
    <name type="common">Garden pea</name>
    <name type="synonym">Lathyrus oleraceus</name>
    <dbReference type="NCBI Taxonomy" id="3888"/>
    <lineage>
        <taxon>Eukaryota</taxon>
        <taxon>Viridiplantae</taxon>
        <taxon>Streptophyta</taxon>
        <taxon>Embryophyta</taxon>
        <taxon>Tracheophyta</taxon>
        <taxon>Spermatophyta</taxon>
        <taxon>Magnoliopsida</taxon>
        <taxon>eudicotyledons</taxon>
        <taxon>Gunneridae</taxon>
        <taxon>Pentapetalae</taxon>
        <taxon>rosids</taxon>
        <taxon>fabids</taxon>
        <taxon>Fabales</taxon>
        <taxon>Fabaceae</taxon>
        <taxon>Papilionoideae</taxon>
        <taxon>50 kb inversion clade</taxon>
        <taxon>NPAAA clade</taxon>
        <taxon>Hologalegina</taxon>
        <taxon>IRL clade</taxon>
        <taxon>Fabeae</taxon>
        <taxon>Lathyrus</taxon>
    </lineage>
</organism>
<sequence length="107" mass="12726">MQQSVLSQMLRESTETKIRYLEITFFVEEEILRLKITVVNTATVTEINRGNQLLEIDSSNVFLKTTFDDFVEKLTATNEFHGDVDLRFRSHHFMDLNYVRVFHHLHH</sequence>
<evidence type="ECO:0000313" key="2">
    <source>
        <dbReference type="Proteomes" id="UP001058974"/>
    </source>
</evidence>
<gene>
    <name evidence="1" type="ORF">KIW84_040246</name>
</gene>
<dbReference type="Gramene" id="Psat04G0024600-T1">
    <property type="protein sequence ID" value="KAI5414695.1"/>
    <property type="gene ID" value="KIW84_040246"/>
</dbReference>
<proteinExistence type="predicted"/>
<accession>A0A9D5AQK2</accession>
<keyword evidence="2" id="KW-1185">Reference proteome</keyword>
<name>A0A9D5AQK2_PEA</name>
<dbReference type="AlphaFoldDB" id="A0A9D5AQK2"/>
<evidence type="ECO:0000313" key="1">
    <source>
        <dbReference type="EMBL" id="KAI5414695.1"/>
    </source>
</evidence>
<dbReference type="EMBL" id="JAMSHJ010000004">
    <property type="protein sequence ID" value="KAI5414695.1"/>
    <property type="molecule type" value="Genomic_DNA"/>
</dbReference>
<protein>
    <submittedName>
        <fullName evidence="1">Uncharacterized protein</fullName>
    </submittedName>
</protein>
<reference evidence="1 2" key="1">
    <citation type="journal article" date="2022" name="Nat. Genet.">
        <title>Improved pea reference genome and pan-genome highlight genomic features and evolutionary characteristics.</title>
        <authorList>
            <person name="Yang T."/>
            <person name="Liu R."/>
            <person name="Luo Y."/>
            <person name="Hu S."/>
            <person name="Wang D."/>
            <person name="Wang C."/>
            <person name="Pandey M.K."/>
            <person name="Ge S."/>
            <person name="Xu Q."/>
            <person name="Li N."/>
            <person name="Li G."/>
            <person name="Huang Y."/>
            <person name="Saxena R.K."/>
            <person name="Ji Y."/>
            <person name="Li M."/>
            <person name="Yan X."/>
            <person name="He Y."/>
            <person name="Liu Y."/>
            <person name="Wang X."/>
            <person name="Xiang C."/>
            <person name="Varshney R.K."/>
            <person name="Ding H."/>
            <person name="Gao S."/>
            <person name="Zong X."/>
        </authorList>
    </citation>
    <scope>NUCLEOTIDE SEQUENCE [LARGE SCALE GENOMIC DNA]</scope>
    <source>
        <strain evidence="1 2">cv. Zhongwan 6</strain>
    </source>
</reference>
<dbReference type="Proteomes" id="UP001058974">
    <property type="component" value="Chromosome 4"/>
</dbReference>
<comment type="caution">
    <text evidence="1">The sequence shown here is derived from an EMBL/GenBank/DDBJ whole genome shotgun (WGS) entry which is preliminary data.</text>
</comment>